<dbReference type="CDD" id="cd01949">
    <property type="entry name" value="GGDEF"/>
    <property type="match status" value="1"/>
</dbReference>
<dbReference type="AlphaFoldDB" id="A0A2S5DCX9"/>
<organism evidence="9 10">
    <name type="scientific">Chromobacterium alticapitis</name>
    <dbReference type="NCBI Taxonomy" id="2073169"/>
    <lineage>
        <taxon>Bacteria</taxon>
        <taxon>Pseudomonadati</taxon>
        <taxon>Pseudomonadota</taxon>
        <taxon>Betaproteobacteria</taxon>
        <taxon>Neisseriales</taxon>
        <taxon>Chromobacteriaceae</taxon>
        <taxon>Chromobacterium</taxon>
    </lineage>
</organism>
<keyword evidence="3 5" id="KW-1133">Transmembrane helix</keyword>
<feature type="domain" description="GGDEF" evidence="8">
    <location>
        <begin position="373"/>
        <end position="505"/>
    </location>
</feature>
<keyword evidence="2 5" id="KW-0812">Transmembrane</keyword>
<dbReference type="GO" id="GO:0003824">
    <property type="term" value="F:catalytic activity"/>
    <property type="evidence" value="ECO:0007669"/>
    <property type="project" value="UniProtKB-ARBA"/>
</dbReference>
<dbReference type="InterPro" id="IPR043128">
    <property type="entry name" value="Rev_trsase/Diguanyl_cyclase"/>
</dbReference>
<evidence type="ECO:0000313" key="9">
    <source>
        <dbReference type="EMBL" id="POZ60858.1"/>
    </source>
</evidence>
<evidence type="ECO:0000256" key="6">
    <source>
        <dbReference type="SAM" id="SignalP"/>
    </source>
</evidence>
<accession>A0A2S5DCX9</accession>
<keyword evidence="6" id="KW-0732">Signal</keyword>
<sequence length="505" mass="56939">MQARLVYAGCIALWLMLSALAALSIASRSLLGAEQQFNNQSQQLSEQLKQRLLTNETVLDSYATFSAMDHRGEARKKHPFVLQLLRRYPQITALAHIERVPADELSDYSQQLRREYGRAYHLRGFDDAAMASPGQEAYFPLMFAEPQSKSNLRLVGRDAWQQPQLREALQDTLNSGRTALSRQMKLPQGEPGYALLRGIDNHLSSNLQDLQPRHFAILFIRADSLLPAGFNLPTGMELRIHHREDAAAEGEAGVLHLGENRASALERLLFPRLETTQQLGGNGQPLRFTLSWQQGWAQIGLFEWTVWLMLSLLLGAGLAAAGYGFVRSSRLRRQRENQLFHLANHDRLTGLANRNLFYDRLQHAISRVDRSGKRLALLFLDLDRFKPVNDTYGHVAGDRVLQLIAARIQEVVRDEDTVARIGGDEFVILMEDVESNREADKVASRLQQAIQQPYQVEQHRISVGVSIGTAYYPEDGLLIDELLAVADRKMYGNKQAIGRQAEAVD</sequence>
<name>A0A2S5DCX9_9NEIS</name>
<feature type="domain" description="CHASE" evidence="7">
    <location>
        <begin position="85"/>
        <end position="199"/>
    </location>
</feature>
<dbReference type="EMBL" id="PQWB01000089">
    <property type="protein sequence ID" value="POZ60858.1"/>
    <property type="molecule type" value="Genomic_DNA"/>
</dbReference>
<evidence type="ECO:0000256" key="4">
    <source>
        <dbReference type="ARBA" id="ARBA00023136"/>
    </source>
</evidence>
<feature type="transmembrane region" description="Helical" evidence="5">
    <location>
        <begin position="304"/>
        <end position="326"/>
    </location>
</feature>
<dbReference type="SMART" id="SM00267">
    <property type="entry name" value="GGDEF"/>
    <property type="match status" value="1"/>
</dbReference>
<protein>
    <submittedName>
        <fullName evidence="9">Sensor domain-containing diguanylate cyclase</fullName>
    </submittedName>
</protein>
<gene>
    <name evidence="9" type="ORF">C2I19_16685</name>
</gene>
<dbReference type="NCBIfam" id="TIGR00254">
    <property type="entry name" value="GGDEF"/>
    <property type="match status" value="1"/>
</dbReference>
<dbReference type="InterPro" id="IPR000160">
    <property type="entry name" value="GGDEF_dom"/>
</dbReference>
<dbReference type="Gene3D" id="3.30.450.350">
    <property type="entry name" value="CHASE domain"/>
    <property type="match status" value="1"/>
</dbReference>
<evidence type="ECO:0000256" key="5">
    <source>
        <dbReference type="SAM" id="Phobius"/>
    </source>
</evidence>
<dbReference type="PROSITE" id="PS50839">
    <property type="entry name" value="CHASE"/>
    <property type="match status" value="1"/>
</dbReference>
<dbReference type="Pfam" id="PF00990">
    <property type="entry name" value="GGDEF"/>
    <property type="match status" value="1"/>
</dbReference>
<feature type="signal peptide" evidence="6">
    <location>
        <begin position="1"/>
        <end position="21"/>
    </location>
</feature>
<dbReference type="SMART" id="SM01079">
    <property type="entry name" value="CHASE"/>
    <property type="match status" value="1"/>
</dbReference>
<feature type="chain" id="PRO_5015672693" evidence="6">
    <location>
        <begin position="22"/>
        <end position="505"/>
    </location>
</feature>
<dbReference type="PROSITE" id="PS50887">
    <property type="entry name" value="GGDEF"/>
    <property type="match status" value="1"/>
</dbReference>
<dbReference type="InterPro" id="IPR029787">
    <property type="entry name" value="Nucleotide_cyclase"/>
</dbReference>
<keyword evidence="4 5" id="KW-0472">Membrane</keyword>
<dbReference type="PANTHER" id="PTHR46663:SF2">
    <property type="entry name" value="GGDEF DOMAIN-CONTAINING PROTEIN"/>
    <property type="match status" value="1"/>
</dbReference>
<dbReference type="Gene3D" id="3.30.70.270">
    <property type="match status" value="1"/>
</dbReference>
<dbReference type="Proteomes" id="UP000237082">
    <property type="component" value="Unassembled WGS sequence"/>
</dbReference>
<evidence type="ECO:0000259" key="7">
    <source>
        <dbReference type="PROSITE" id="PS50839"/>
    </source>
</evidence>
<dbReference type="PANTHER" id="PTHR46663">
    <property type="entry name" value="DIGUANYLATE CYCLASE DGCT-RELATED"/>
    <property type="match status" value="1"/>
</dbReference>
<keyword evidence="10" id="KW-1185">Reference proteome</keyword>
<dbReference type="InterPro" id="IPR042240">
    <property type="entry name" value="CHASE_sf"/>
</dbReference>
<dbReference type="GO" id="GO:0007165">
    <property type="term" value="P:signal transduction"/>
    <property type="evidence" value="ECO:0007669"/>
    <property type="project" value="UniProtKB-ARBA"/>
</dbReference>
<dbReference type="FunFam" id="3.30.70.270:FF:000001">
    <property type="entry name" value="Diguanylate cyclase domain protein"/>
    <property type="match status" value="1"/>
</dbReference>
<proteinExistence type="predicted"/>
<comment type="subcellular location">
    <subcellularLocation>
        <location evidence="1">Membrane</location>
    </subcellularLocation>
</comment>
<evidence type="ECO:0000256" key="3">
    <source>
        <dbReference type="ARBA" id="ARBA00022989"/>
    </source>
</evidence>
<comment type="caution">
    <text evidence="9">The sequence shown here is derived from an EMBL/GenBank/DDBJ whole genome shotgun (WGS) entry which is preliminary data.</text>
</comment>
<dbReference type="Pfam" id="PF03924">
    <property type="entry name" value="CHASE"/>
    <property type="match status" value="1"/>
</dbReference>
<evidence type="ECO:0000256" key="1">
    <source>
        <dbReference type="ARBA" id="ARBA00004370"/>
    </source>
</evidence>
<evidence type="ECO:0000313" key="10">
    <source>
        <dbReference type="Proteomes" id="UP000237082"/>
    </source>
</evidence>
<dbReference type="GO" id="GO:0016020">
    <property type="term" value="C:membrane"/>
    <property type="evidence" value="ECO:0007669"/>
    <property type="project" value="UniProtKB-SubCell"/>
</dbReference>
<evidence type="ECO:0000256" key="2">
    <source>
        <dbReference type="ARBA" id="ARBA00022692"/>
    </source>
</evidence>
<dbReference type="InterPro" id="IPR052163">
    <property type="entry name" value="DGC-Regulatory_Protein"/>
</dbReference>
<dbReference type="InterPro" id="IPR006189">
    <property type="entry name" value="CHASE_dom"/>
</dbReference>
<evidence type="ECO:0000259" key="8">
    <source>
        <dbReference type="PROSITE" id="PS50887"/>
    </source>
</evidence>
<reference evidence="10" key="1">
    <citation type="submission" date="2018-02" db="EMBL/GenBank/DDBJ databases">
        <authorList>
            <person name="O'Hara-Hanley K."/>
            <person name="Soby S."/>
        </authorList>
    </citation>
    <scope>NUCLEOTIDE SEQUENCE [LARGE SCALE GENOMIC DNA]</scope>
    <source>
        <strain evidence="10">MWU14-2602</strain>
    </source>
</reference>
<dbReference type="SUPFAM" id="SSF55073">
    <property type="entry name" value="Nucleotide cyclase"/>
    <property type="match status" value="1"/>
</dbReference>